<keyword evidence="4" id="KW-1185">Reference proteome</keyword>
<dbReference type="AlphaFoldDB" id="A0A231HDQ5"/>
<dbReference type="SUPFAM" id="SSF51735">
    <property type="entry name" value="NAD(P)-binding Rossmann-fold domains"/>
    <property type="match status" value="1"/>
</dbReference>
<evidence type="ECO:0000313" key="3">
    <source>
        <dbReference type="EMBL" id="OXR46962.1"/>
    </source>
</evidence>
<comment type="similarity">
    <text evidence="1">Belongs to the short-chain dehydrogenases/reductases (SDR) family.</text>
</comment>
<dbReference type="Proteomes" id="UP000215506">
    <property type="component" value="Unassembled WGS sequence"/>
</dbReference>
<comment type="caution">
    <text evidence="3">The sequence shown here is derived from an EMBL/GenBank/DDBJ whole genome shotgun (WGS) entry which is preliminary data.</text>
</comment>
<dbReference type="Gene3D" id="3.40.50.720">
    <property type="entry name" value="NAD(P)-binding Rossmann-like Domain"/>
    <property type="match status" value="1"/>
</dbReference>
<dbReference type="InterPro" id="IPR002347">
    <property type="entry name" value="SDR_fam"/>
</dbReference>
<evidence type="ECO:0000313" key="4">
    <source>
        <dbReference type="Proteomes" id="UP000215506"/>
    </source>
</evidence>
<protein>
    <submittedName>
        <fullName evidence="3">3-oxoacyl-[acyl-carrier-protein] reductase FabG</fullName>
        <ecNumber evidence="3">1.1.1.100</ecNumber>
    </submittedName>
</protein>
<evidence type="ECO:0000256" key="1">
    <source>
        <dbReference type="ARBA" id="ARBA00006484"/>
    </source>
</evidence>
<keyword evidence="2 3" id="KW-0560">Oxidoreductase</keyword>
<dbReference type="EC" id="1.1.1.100" evidence="3"/>
<name>A0A231HDQ5_9NOCA</name>
<dbReference type="PRINTS" id="PR00081">
    <property type="entry name" value="GDHRDH"/>
</dbReference>
<gene>
    <name evidence="3" type="primary">fabG_1</name>
    <name evidence="3" type="ORF">B7C42_00078</name>
</gene>
<dbReference type="EMBL" id="NGAF01000001">
    <property type="protein sequence ID" value="OXR46962.1"/>
    <property type="molecule type" value="Genomic_DNA"/>
</dbReference>
<evidence type="ECO:0000256" key="2">
    <source>
        <dbReference type="ARBA" id="ARBA00023002"/>
    </source>
</evidence>
<reference evidence="3 4" key="1">
    <citation type="submission" date="2017-07" db="EMBL/GenBank/DDBJ databases">
        <title>First draft Genome Sequence of Nocardia cerradoensis isolated from human infection.</title>
        <authorList>
            <person name="Carrasco G."/>
        </authorList>
    </citation>
    <scope>NUCLEOTIDE SEQUENCE [LARGE SCALE GENOMIC DNA]</scope>
    <source>
        <strain evidence="3 4">CNM20130759</strain>
    </source>
</reference>
<dbReference type="PANTHER" id="PTHR43639:SF1">
    <property type="entry name" value="SHORT-CHAIN DEHYDROGENASE_REDUCTASE FAMILY PROTEIN"/>
    <property type="match status" value="1"/>
</dbReference>
<dbReference type="InterPro" id="IPR036291">
    <property type="entry name" value="NAD(P)-bd_dom_sf"/>
</dbReference>
<sequence>MEENVANPPGERTVLVAGGSGGIGSAICRALARDGFDIALTYHRNSEAAEKTADAIRDLGAKAWVHQLDLTDATATRALVRSVPRLDSVVYAAGPQIPMRYTVQIEPEQFAEQLRRDAVACFNLLQPAIEPLRASRGTIVCLVTTALLRYATRDLLSAAPKGAVEQVVRAIAAEEGKNGIRANCVGVGVIEAGLLDDLIASGEYSERALEAARRATPLRRFGSADELAAVVAFLAGPKASYVTGQTLRVDGGYSV</sequence>
<accession>A0A231HDQ5</accession>
<organism evidence="3 4">
    <name type="scientific">Nocardia cerradoensis</name>
    <dbReference type="NCBI Taxonomy" id="85688"/>
    <lineage>
        <taxon>Bacteria</taxon>
        <taxon>Bacillati</taxon>
        <taxon>Actinomycetota</taxon>
        <taxon>Actinomycetes</taxon>
        <taxon>Mycobacteriales</taxon>
        <taxon>Nocardiaceae</taxon>
        <taxon>Nocardia</taxon>
    </lineage>
</organism>
<dbReference type="GO" id="GO:0004316">
    <property type="term" value="F:3-oxoacyl-[acyl-carrier-protein] reductase (NADPH) activity"/>
    <property type="evidence" value="ECO:0007669"/>
    <property type="project" value="UniProtKB-EC"/>
</dbReference>
<proteinExistence type="inferred from homology"/>
<dbReference type="PANTHER" id="PTHR43639">
    <property type="entry name" value="OXIDOREDUCTASE, SHORT-CHAIN DEHYDROGENASE/REDUCTASE FAMILY (AFU_ORTHOLOGUE AFUA_5G02870)"/>
    <property type="match status" value="1"/>
</dbReference>
<dbReference type="RefSeq" id="WP_094024012.1">
    <property type="nucleotide sequence ID" value="NZ_NGAF01000001.1"/>
</dbReference>
<dbReference type="Pfam" id="PF13561">
    <property type="entry name" value="adh_short_C2"/>
    <property type="match status" value="1"/>
</dbReference>